<proteinExistence type="predicted"/>
<feature type="coiled-coil region" evidence="2">
    <location>
        <begin position="49"/>
        <end position="76"/>
    </location>
</feature>
<evidence type="ECO:0000313" key="5">
    <source>
        <dbReference type="EMBL" id="RKP26608.1"/>
    </source>
</evidence>
<dbReference type="GO" id="GO:0003676">
    <property type="term" value="F:nucleic acid binding"/>
    <property type="evidence" value="ECO:0007669"/>
    <property type="project" value="InterPro"/>
</dbReference>
<keyword evidence="1" id="KW-0862">Zinc</keyword>
<gene>
    <name evidence="5" type="ORF">SYNPS1DRAFT_13953</name>
</gene>
<accession>A0A4P9Z2L9</accession>
<dbReference type="InterPro" id="IPR000467">
    <property type="entry name" value="G_patch_dom"/>
</dbReference>
<dbReference type="AlphaFoldDB" id="A0A4P9Z2L9"/>
<organism evidence="5 6">
    <name type="scientific">Syncephalis pseudoplumigaleata</name>
    <dbReference type="NCBI Taxonomy" id="1712513"/>
    <lineage>
        <taxon>Eukaryota</taxon>
        <taxon>Fungi</taxon>
        <taxon>Fungi incertae sedis</taxon>
        <taxon>Zoopagomycota</taxon>
        <taxon>Zoopagomycotina</taxon>
        <taxon>Zoopagomycetes</taxon>
        <taxon>Zoopagales</taxon>
        <taxon>Piptocephalidaceae</taxon>
        <taxon>Syncephalis</taxon>
    </lineage>
</organism>
<protein>
    <recommendedName>
        <fullName evidence="7">G-patch domain-containing protein</fullName>
    </recommendedName>
</protein>
<dbReference type="PROSITE" id="PS50174">
    <property type="entry name" value="G_PATCH"/>
    <property type="match status" value="1"/>
</dbReference>
<evidence type="ECO:0008006" key="7">
    <source>
        <dbReference type="Google" id="ProtNLM"/>
    </source>
</evidence>
<evidence type="ECO:0000259" key="3">
    <source>
        <dbReference type="PROSITE" id="PS50157"/>
    </source>
</evidence>
<evidence type="ECO:0000256" key="2">
    <source>
        <dbReference type="SAM" id="Coils"/>
    </source>
</evidence>
<keyword evidence="1" id="KW-0479">Metal-binding</keyword>
<sequence length="142" mass="16402">KMGWQYGQGLGREQQGRVDPIPMLVKQDVTGIGLAEKDRAMHLSATAGPRRLESERQTLETDLERMERELRVEKQQEIRRELSEVTSVFHCELCDKRYQKVSEWENHLSSYDHNHKKVGGHRTAMMMMKMPCRLGGSSSTTN</sequence>
<name>A0A4P9Z2L9_9FUNG</name>
<dbReference type="InterPro" id="IPR036236">
    <property type="entry name" value="Znf_C2H2_sf"/>
</dbReference>
<evidence type="ECO:0000259" key="4">
    <source>
        <dbReference type="PROSITE" id="PS50174"/>
    </source>
</evidence>
<dbReference type="Pfam" id="PF01585">
    <property type="entry name" value="G-patch"/>
    <property type="match status" value="1"/>
</dbReference>
<evidence type="ECO:0000256" key="1">
    <source>
        <dbReference type="PROSITE-ProRule" id="PRU00042"/>
    </source>
</evidence>
<keyword evidence="6" id="KW-1185">Reference proteome</keyword>
<reference evidence="6" key="1">
    <citation type="journal article" date="2018" name="Nat. Microbiol.">
        <title>Leveraging single-cell genomics to expand the fungal tree of life.</title>
        <authorList>
            <person name="Ahrendt S.R."/>
            <person name="Quandt C.A."/>
            <person name="Ciobanu D."/>
            <person name="Clum A."/>
            <person name="Salamov A."/>
            <person name="Andreopoulos B."/>
            <person name="Cheng J.F."/>
            <person name="Woyke T."/>
            <person name="Pelin A."/>
            <person name="Henrissat B."/>
            <person name="Reynolds N.K."/>
            <person name="Benny G.L."/>
            <person name="Smith M.E."/>
            <person name="James T.Y."/>
            <person name="Grigoriev I.V."/>
        </authorList>
    </citation>
    <scope>NUCLEOTIDE SEQUENCE [LARGE SCALE GENOMIC DNA]</scope>
    <source>
        <strain evidence="6">Benny S71-1</strain>
    </source>
</reference>
<evidence type="ECO:0000313" key="6">
    <source>
        <dbReference type="Proteomes" id="UP000278143"/>
    </source>
</evidence>
<dbReference type="GO" id="GO:0008270">
    <property type="term" value="F:zinc ion binding"/>
    <property type="evidence" value="ECO:0007669"/>
    <property type="project" value="UniProtKB-KW"/>
</dbReference>
<dbReference type="PANTHER" id="PTHR47251:SF1">
    <property type="entry name" value="FINGER DOMAIN PROTEIN, PUTATIVE (AFU_ORTHOLOGUE AFUA_3G04180)-RELATED"/>
    <property type="match status" value="1"/>
</dbReference>
<keyword evidence="1" id="KW-0863">Zinc-finger</keyword>
<dbReference type="Proteomes" id="UP000278143">
    <property type="component" value="Unassembled WGS sequence"/>
</dbReference>
<feature type="domain" description="G-patch" evidence="4">
    <location>
        <begin position="1"/>
        <end position="37"/>
    </location>
</feature>
<dbReference type="PROSITE" id="PS50157">
    <property type="entry name" value="ZINC_FINGER_C2H2_2"/>
    <property type="match status" value="1"/>
</dbReference>
<dbReference type="SUPFAM" id="SSF57667">
    <property type="entry name" value="beta-beta-alpha zinc fingers"/>
    <property type="match status" value="1"/>
</dbReference>
<dbReference type="PROSITE" id="PS00028">
    <property type="entry name" value="ZINC_FINGER_C2H2_1"/>
    <property type="match status" value="1"/>
</dbReference>
<dbReference type="InterPro" id="IPR013087">
    <property type="entry name" value="Znf_C2H2_type"/>
</dbReference>
<dbReference type="PANTHER" id="PTHR47251">
    <property type="entry name" value="FINGER DOMAIN PROTEIN, PUTATIVE (AFU_ORTHOLOGUE AFUA_3G04180)-RELATED"/>
    <property type="match status" value="1"/>
</dbReference>
<dbReference type="EMBL" id="KZ989377">
    <property type="protein sequence ID" value="RKP26608.1"/>
    <property type="molecule type" value="Genomic_DNA"/>
</dbReference>
<dbReference type="OrthoDB" id="4822at2759"/>
<feature type="non-terminal residue" evidence="5">
    <location>
        <position position="1"/>
    </location>
</feature>
<keyword evidence="2" id="KW-0175">Coiled coil</keyword>
<feature type="domain" description="C2H2-type" evidence="3">
    <location>
        <begin position="89"/>
        <end position="118"/>
    </location>
</feature>